<accession>A0A8I6Z7H6</accession>
<evidence type="ECO:0000256" key="1">
    <source>
        <dbReference type="SAM" id="MobiDB-lite"/>
    </source>
</evidence>
<reference evidence="3" key="1">
    <citation type="journal article" date="2012" name="Nature">
        <title>A physical, genetic and functional sequence assembly of the barley genome.</title>
        <authorList>
            <consortium name="The International Barley Genome Sequencing Consortium"/>
            <person name="Mayer K.F."/>
            <person name="Waugh R."/>
            <person name="Brown J.W."/>
            <person name="Schulman A."/>
            <person name="Langridge P."/>
            <person name="Platzer M."/>
            <person name="Fincher G.B."/>
            <person name="Muehlbauer G.J."/>
            <person name="Sato K."/>
            <person name="Close T.J."/>
            <person name="Wise R.P."/>
            <person name="Stein N."/>
        </authorList>
    </citation>
    <scope>NUCLEOTIDE SEQUENCE [LARGE SCALE GENOMIC DNA]</scope>
    <source>
        <strain evidence="3">cv. Morex</strain>
    </source>
</reference>
<proteinExistence type="predicted"/>
<keyword evidence="3" id="KW-1185">Reference proteome</keyword>
<name>A0A8I6Z7H6_HORVV</name>
<reference evidence="2" key="3">
    <citation type="submission" date="2022-01" db="UniProtKB">
        <authorList>
            <consortium name="EnsemblPlants"/>
        </authorList>
    </citation>
    <scope>IDENTIFICATION</scope>
    <source>
        <strain evidence="2">subsp. vulgare</strain>
    </source>
</reference>
<organism evidence="2 3">
    <name type="scientific">Hordeum vulgare subsp. vulgare</name>
    <name type="common">Domesticated barley</name>
    <dbReference type="NCBI Taxonomy" id="112509"/>
    <lineage>
        <taxon>Eukaryota</taxon>
        <taxon>Viridiplantae</taxon>
        <taxon>Streptophyta</taxon>
        <taxon>Embryophyta</taxon>
        <taxon>Tracheophyta</taxon>
        <taxon>Spermatophyta</taxon>
        <taxon>Magnoliopsida</taxon>
        <taxon>Liliopsida</taxon>
        <taxon>Poales</taxon>
        <taxon>Poaceae</taxon>
        <taxon>BOP clade</taxon>
        <taxon>Pooideae</taxon>
        <taxon>Triticodae</taxon>
        <taxon>Triticeae</taxon>
        <taxon>Hordeinae</taxon>
        <taxon>Hordeum</taxon>
    </lineage>
</organism>
<dbReference type="EnsemblPlants" id="HORVU.MOREX.r3.7HG0729590.1">
    <property type="protein sequence ID" value="HORVU.MOREX.r3.7HG0729590.1"/>
    <property type="gene ID" value="HORVU.MOREX.r3.7HG0729590"/>
</dbReference>
<evidence type="ECO:0000313" key="3">
    <source>
        <dbReference type="Proteomes" id="UP000011116"/>
    </source>
</evidence>
<evidence type="ECO:0000313" key="2">
    <source>
        <dbReference type="EnsemblPlants" id="HORVU.MOREX.r3.7HG0729590.1"/>
    </source>
</evidence>
<sequence length="172" mass="19168">MIRLSSTSRPLLSLTPSAPPCWSPPLLARRVFPLMVPDLPVRRVSRFPPGSRSMASNSGLEDKRLLISCANDHSVISQGTKNVETSGTTLDVRDQNGRSATKNTKSTLIASGDEQDYVPPMELLPKSTHHDGSIRRSTHAWKKNYAVHDRTKSFARQSKQKDPRQRVAMPIR</sequence>
<protein>
    <submittedName>
        <fullName evidence="2">Uncharacterized protein</fullName>
    </submittedName>
</protein>
<reference evidence="2" key="2">
    <citation type="submission" date="2020-10" db="EMBL/GenBank/DDBJ databases">
        <authorList>
            <person name="Scholz U."/>
            <person name="Mascher M."/>
            <person name="Fiebig A."/>
        </authorList>
    </citation>
    <scope>NUCLEOTIDE SEQUENCE [LARGE SCALE GENOMIC DNA]</scope>
    <source>
        <strain evidence="2">cv. Morex</strain>
    </source>
</reference>
<feature type="region of interest" description="Disordered" evidence="1">
    <location>
        <begin position="152"/>
        <end position="172"/>
    </location>
</feature>
<dbReference type="Gramene" id="HORVU.MOREX.r3.7HG0729590.1">
    <property type="protein sequence ID" value="HORVU.MOREX.r3.7HG0729590.1"/>
    <property type="gene ID" value="HORVU.MOREX.r3.7HG0729590"/>
</dbReference>
<dbReference type="AlphaFoldDB" id="A0A8I6Z7H6"/>
<dbReference type="Proteomes" id="UP000011116">
    <property type="component" value="Chromosome 7H"/>
</dbReference>